<evidence type="ECO:0000313" key="2">
    <source>
        <dbReference type="Proteomes" id="UP001196413"/>
    </source>
</evidence>
<keyword evidence="2" id="KW-1185">Reference proteome</keyword>
<evidence type="ECO:0000313" key="1">
    <source>
        <dbReference type="EMBL" id="KAJ1358243.1"/>
    </source>
</evidence>
<accession>A0AAD5QN21</accession>
<dbReference type="EMBL" id="JAHQIW010003341">
    <property type="protein sequence ID" value="KAJ1358243.1"/>
    <property type="molecule type" value="Genomic_DNA"/>
</dbReference>
<sequence length="52" mass="6495">MSIFLAPTSNWSHLNKCWFSQNHLRNRNRQEIDFVWLHYDERNDDDDKEEEN</sequence>
<reference evidence="1" key="1">
    <citation type="submission" date="2021-06" db="EMBL/GenBank/DDBJ databases">
        <title>Parelaphostrongylus tenuis whole genome reference sequence.</title>
        <authorList>
            <person name="Garwood T.J."/>
            <person name="Larsen P.A."/>
            <person name="Fountain-Jones N.M."/>
            <person name="Garbe J.R."/>
            <person name="Macchietto M.G."/>
            <person name="Kania S.A."/>
            <person name="Gerhold R.W."/>
            <person name="Richards J.E."/>
            <person name="Wolf T.M."/>
        </authorList>
    </citation>
    <scope>NUCLEOTIDE SEQUENCE</scope>
    <source>
        <strain evidence="1">MNPRO001-30</strain>
        <tissue evidence="1">Meninges</tissue>
    </source>
</reference>
<protein>
    <submittedName>
        <fullName evidence="1">Uncharacterized protein</fullName>
    </submittedName>
</protein>
<dbReference type="AlphaFoldDB" id="A0AAD5QN21"/>
<dbReference type="Proteomes" id="UP001196413">
    <property type="component" value="Unassembled WGS sequence"/>
</dbReference>
<proteinExistence type="predicted"/>
<organism evidence="1 2">
    <name type="scientific">Parelaphostrongylus tenuis</name>
    <name type="common">Meningeal worm</name>
    <dbReference type="NCBI Taxonomy" id="148309"/>
    <lineage>
        <taxon>Eukaryota</taxon>
        <taxon>Metazoa</taxon>
        <taxon>Ecdysozoa</taxon>
        <taxon>Nematoda</taxon>
        <taxon>Chromadorea</taxon>
        <taxon>Rhabditida</taxon>
        <taxon>Rhabditina</taxon>
        <taxon>Rhabditomorpha</taxon>
        <taxon>Strongyloidea</taxon>
        <taxon>Metastrongylidae</taxon>
        <taxon>Parelaphostrongylus</taxon>
    </lineage>
</organism>
<name>A0AAD5QN21_PARTN</name>
<gene>
    <name evidence="1" type="ORF">KIN20_016623</name>
</gene>
<comment type="caution">
    <text evidence="1">The sequence shown here is derived from an EMBL/GenBank/DDBJ whole genome shotgun (WGS) entry which is preliminary data.</text>
</comment>